<evidence type="ECO:0000256" key="2">
    <source>
        <dbReference type="ARBA" id="ARBA00022490"/>
    </source>
</evidence>
<gene>
    <name evidence="10" type="ORF">GIB67_024729</name>
</gene>
<keyword evidence="6 7" id="KW-0175">Coiled coil</keyword>
<dbReference type="AlphaFoldDB" id="A0A7J7NA16"/>
<dbReference type="Pfam" id="PF01399">
    <property type="entry name" value="PCI"/>
    <property type="match status" value="1"/>
</dbReference>
<comment type="similarity">
    <text evidence="7">Belongs to the eIF-3 subunit A family.</text>
</comment>
<comment type="subcellular location">
    <subcellularLocation>
        <location evidence="1 7">Cytoplasm</location>
    </subcellularLocation>
</comment>
<dbReference type="GO" id="GO:0043614">
    <property type="term" value="C:multi-eIF complex"/>
    <property type="evidence" value="ECO:0007669"/>
    <property type="project" value="TreeGrafter"/>
</dbReference>
<feature type="coiled-coil region" evidence="7">
    <location>
        <begin position="872"/>
        <end position="905"/>
    </location>
</feature>
<dbReference type="Pfam" id="PF22591">
    <property type="entry name" value="eIF3a_PCI_TPR-like"/>
    <property type="match status" value="1"/>
</dbReference>
<dbReference type="PANTHER" id="PTHR14005:SF0">
    <property type="entry name" value="EUKARYOTIC TRANSLATION INITIATION FACTOR 3 SUBUNIT A"/>
    <property type="match status" value="1"/>
</dbReference>
<evidence type="ECO:0000313" key="10">
    <source>
        <dbReference type="EMBL" id="KAF6163874.1"/>
    </source>
</evidence>
<feature type="coiled-coil region" evidence="7">
    <location>
        <begin position="561"/>
        <end position="642"/>
    </location>
</feature>
<dbReference type="GO" id="GO:0071541">
    <property type="term" value="C:eukaryotic translation initiation factor 3 complex, eIF3m"/>
    <property type="evidence" value="ECO:0007669"/>
    <property type="project" value="TreeGrafter"/>
</dbReference>
<keyword evidence="3 7" id="KW-0396">Initiation factor</keyword>
<dbReference type="Proteomes" id="UP000541444">
    <property type="component" value="Unassembled WGS sequence"/>
</dbReference>
<evidence type="ECO:0000256" key="3">
    <source>
        <dbReference type="ARBA" id="ARBA00022540"/>
    </source>
</evidence>
<protein>
    <recommendedName>
        <fullName evidence="7">Eukaryotic translation initiation factor 3 subunit A</fullName>
        <shortName evidence="7">eIF3a</shortName>
    </recommendedName>
    <alternativeName>
        <fullName evidence="7">Eukaryotic translation initiation factor 3 subunit 10</fullName>
    </alternativeName>
</protein>
<dbReference type="HAMAP" id="MF_03000">
    <property type="entry name" value="eIF3a"/>
    <property type="match status" value="1"/>
</dbReference>
<keyword evidence="4 7" id="KW-0694">RNA-binding</keyword>
<dbReference type="GO" id="GO:0001732">
    <property type="term" value="P:formation of cytoplasmic translation initiation complex"/>
    <property type="evidence" value="ECO:0007669"/>
    <property type="project" value="UniProtKB-UniRule"/>
</dbReference>
<dbReference type="InterPro" id="IPR027512">
    <property type="entry name" value="EIF3A"/>
</dbReference>
<dbReference type="GO" id="GO:0003729">
    <property type="term" value="F:mRNA binding"/>
    <property type="evidence" value="ECO:0007669"/>
    <property type="project" value="TreeGrafter"/>
</dbReference>
<accession>A0A7J7NA16</accession>
<proteinExistence type="inferred from homology"/>
<dbReference type="Gene3D" id="4.10.860.10">
    <property type="entry name" value="UVR domain"/>
    <property type="match status" value="1"/>
</dbReference>
<comment type="caution">
    <text evidence="10">The sequence shown here is derived from an EMBL/GenBank/DDBJ whole genome shotgun (WGS) entry which is preliminary data.</text>
</comment>
<dbReference type="PANTHER" id="PTHR14005">
    <property type="entry name" value="EUKARYOTIC TRANSLATION INITIATION FACTOR 3, THETA SUBUNIT"/>
    <property type="match status" value="1"/>
</dbReference>
<evidence type="ECO:0000256" key="1">
    <source>
        <dbReference type="ARBA" id="ARBA00004496"/>
    </source>
</evidence>
<keyword evidence="11" id="KW-1185">Reference proteome</keyword>
<dbReference type="FunFam" id="4.10.860.10:FF:000001">
    <property type="entry name" value="Eukaryotic translation initiation factor 3 subunit A"/>
    <property type="match status" value="1"/>
</dbReference>
<evidence type="ECO:0000256" key="4">
    <source>
        <dbReference type="ARBA" id="ARBA00022884"/>
    </source>
</evidence>
<evidence type="ECO:0000259" key="9">
    <source>
        <dbReference type="PROSITE" id="PS50250"/>
    </source>
</evidence>
<dbReference type="InterPro" id="IPR054711">
    <property type="entry name" value="eIF3a_PCI_TPR-like"/>
</dbReference>
<feature type="coiled-coil region" evidence="7">
    <location>
        <begin position="93"/>
        <end position="120"/>
    </location>
</feature>
<feature type="domain" description="PCI" evidence="9">
    <location>
        <begin position="316"/>
        <end position="513"/>
    </location>
</feature>
<sequence length="1038" mass="120606">MATFAKPENALKRAEELINVGQNQAALQALHDLITSKRYRAWQKPLERIMFKYIELCVDMRRGRFAKDGLIQYRIVCQQVNVSSLEEVIKHFLHLSTEKAEQARNKAEALEEALAVDDLEADKRPEDLMLSFVSGEKGKDRSDRELVTPWFKFLWETYRTVLEILRNNSKLEALYAMTAHRAFQFCKQYKRTTEFRRLCEIIRNHLANFNKYRDQRDRPDLSLPESLQFYLDTRFEQLKIATHLGLWQEAFRSVEDIHGLMCMVKKTPKASLMVIYYAKLTEIFWVSDSHLFHAYAWLKLFTLQKTYNKNLTQKDLQLIASSVLLAALSVSPYDRLHGASHLELENEKERNLRMTSLIGFDIDAKRESREGLSRSSLLTELVSRGVMNCVSQEVKDVYHLLEREFLSLDLAAKVMPLLTKISKLGGKLSSASSVPEIQLSQYVPALKKLATLRLLQQVSQVYKSMKIEVLSKMIPFSDFPVIEKISVDAVKSNFVAMKVDHLKGVILFGCLDLESDRLRDHLTVLAESLNKARTLIYPPVTKKSKLGETLPGLADIVEKDHKKLLARKSIIEKRKEEQEHQMLEMEREVESNKLKVQKISEEAEQKRLASEYSRREEQRIRREIEERELEEARALLQAAEKRGKKKGKKPVIEGEKVTKQSLIEMALSEQLKGRQETEKKLLKLAKTMDYLERARREEEAPLIESTYQERLVEERVLHEQEQQACLTFFCSNSLLNLHLQKGQWEKYTPPLKQPHPVTKKMISCFSILLTHYMFFESSPNYRCLGEEGFYLNDHIILQKEVELSLQRHAGDLQEKNRLSRMLANKIIFKDGIVSRREADFSRLKTEREERISQLLHSRRQEREAKRKILFYLRSEEARKVKLEEEEMARKQEEEERIKKEAAERKVKLDVIAEKQRQKELEVEEKLRKEKMAISLNEPLPRLNAVEQPFADRPTVPAAASAPTPGKYVPRHKRGGETLPETDRWTTQSASRPSPFGSDRRGGEEAPPSESDGQGRQDSARLPTGSDRWKPPSRPGNRW</sequence>
<evidence type="ECO:0000256" key="7">
    <source>
        <dbReference type="HAMAP-Rule" id="MF_03000"/>
    </source>
</evidence>
<dbReference type="GO" id="GO:0033290">
    <property type="term" value="C:eukaryotic 48S preinitiation complex"/>
    <property type="evidence" value="ECO:0007669"/>
    <property type="project" value="UniProtKB-UniRule"/>
</dbReference>
<keyword evidence="5 7" id="KW-0648">Protein biosynthesis</keyword>
<dbReference type="SMART" id="SM00088">
    <property type="entry name" value="PINT"/>
    <property type="match status" value="1"/>
</dbReference>
<organism evidence="10 11">
    <name type="scientific">Kingdonia uniflora</name>
    <dbReference type="NCBI Taxonomy" id="39325"/>
    <lineage>
        <taxon>Eukaryota</taxon>
        <taxon>Viridiplantae</taxon>
        <taxon>Streptophyta</taxon>
        <taxon>Embryophyta</taxon>
        <taxon>Tracheophyta</taxon>
        <taxon>Spermatophyta</taxon>
        <taxon>Magnoliopsida</taxon>
        <taxon>Ranunculales</taxon>
        <taxon>Circaeasteraceae</taxon>
        <taxon>Kingdonia</taxon>
    </lineage>
</organism>
<name>A0A7J7NA16_9MAGN</name>
<evidence type="ECO:0000256" key="8">
    <source>
        <dbReference type="SAM" id="MobiDB-lite"/>
    </source>
</evidence>
<evidence type="ECO:0000256" key="6">
    <source>
        <dbReference type="ARBA" id="ARBA00023054"/>
    </source>
</evidence>
<comment type="subunit">
    <text evidence="7">Component of the eukaryotic translation initiation factor 3 (eIF-3) complex.</text>
</comment>
<dbReference type="GO" id="GO:0016282">
    <property type="term" value="C:eukaryotic 43S preinitiation complex"/>
    <property type="evidence" value="ECO:0007669"/>
    <property type="project" value="UniProtKB-UniRule"/>
</dbReference>
<comment type="function">
    <text evidence="7">RNA-binding component of the eukaryotic translation initiation factor 3 (eIF-3) complex, which is involved in protein synthesis of a specialized repertoire of mRNAs and, together with other initiation factors, stimulates binding of mRNA and methionyl-tRNAi to the 40S ribosome. The eIF-3 complex specifically targets and initiates translation of a subset of mRNAs involved in cell proliferation.</text>
</comment>
<dbReference type="FunFam" id="1.25.40.860:FF:000004">
    <property type="entry name" value="Eukaryotic translation initiation factor 3 subunit A"/>
    <property type="match status" value="1"/>
</dbReference>
<dbReference type="InterPro" id="IPR000717">
    <property type="entry name" value="PCI_dom"/>
</dbReference>
<dbReference type="GO" id="GO:0071540">
    <property type="term" value="C:eukaryotic translation initiation factor 3 complex, eIF3e"/>
    <property type="evidence" value="ECO:0007669"/>
    <property type="project" value="TreeGrafter"/>
</dbReference>
<feature type="compositionally biased region" description="Low complexity" evidence="8">
    <location>
        <begin position="953"/>
        <end position="964"/>
    </location>
</feature>
<keyword evidence="2 7" id="KW-0963">Cytoplasm</keyword>
<dbReference type="Gene3D" id="1.25.40.860">
    <property type="match status" value="2"/>
</dbReference>
<feature type="region of interest" description="Disordered" evidence="8">
    <location>
        <begin position="935"/>
        <end position="1038"/>
    </location>
</feature>
<reference evidence="10 11" key="1">
    <citation type="journal article" date="2020" name="IScience">
        <title>Genome Sequencing of the Endangered Kingdonia uniflora (Circaeasteraceae, Ranunculales) Reveals Potential Mechanisms of Evolutionary Specialization.</title>
        <authorList>
            <person name="Sun Y."/>
            <person name="Deng T."/>
            <person name="Zhang A."/>
            <person name="Moore M.J."/>
            <person name="Landis J.B."/>
            <person name="Lin N."/>
            <person name="Zhang H."/>
            <person name="Zhang X."/>
            <person name="Huang J."/>
            <person name="Zhang X."/>
            <person name="Sun H."/>
            <person name="Wang H."/>
        </authorList>
    </citation>
    <scope>NUCLEOTIDE SEQUENCE [LARGE SCALE GENOMIC DNA]</scope>
    <source>
        <strain evidence="10">TB1705</strain>
        <tissue evidence="10">Leaf</tissue>
    </source>
</reference>
<dbReference type="GO" id="GO:0002188">
    <property type="term" value="P:translation reinitiation"/>
    <property type="evidence" value="ECO:0007669"/>
    <property type="project" value="TreeGrafter"/>
</dbReference>
<dbReference type="EMBL" id="JACGCM010000957">
    <property type="protein sequence ID" value="KAF6163874.1"/>
    <property type="molecule type" value="Genomic_DNA"/>
</dbReference>
<dbReference type="GO" id="GO:0003743">
    <property type="term" value="F:translation initiation factor activity"/>
    <property type="evidence" value="ECO:0007669"/>
    <property type="project" value="UniProtKB-UniRule"/>
</dbReference>
<evidence type="ECO:0000313" key="11">
    <source>
        <dbReference type="Proteomes" id="UP000541444"/>
    </source>
</evidence>
<dbReference type="OrthoDB" id="18884at2759"/>
<dbReference type="PROSITE" id="PS50250">
    <property type="entry name" value="PCI"/>
    <property type="match status" value="1"/>
</dbReference>
<evidence type="ECO:0000256" key="5">
    <source>
        <dbReference type="ARBA" id="ARBA00022917"/>
    </source>
</evidence>
<dbReference type="FunFam" id="1.25.40.860:FF:000006">
    <property type="entry name" value="Eukaryotic translation initiation factor 3 subunit A"/>
    <property type="match status" value="1"/>
</dbReference>